<name>A0A317CPP7_9GAMM</name>
<feature type="domain" description="NodB homology" evidence="3">
    <location>
        <begin position="78"/>
        <end position="298"/>
    </location>
</feature>
<evidence type="ECO:0000259" key="3">
    <source>
        <dbReference type="PROSITE" id="PS51677"/>
    </source>
</evidence>
<evidence type="ECO:0000313" key="4">
    <source>
        <dbReference type="EMBL" id="PWR00415.1"/>
    </source>
</evidence>
<dbReference type="GO" id="GO:0005576">
    <property type="term" value="C:extracellular region"/>
    <property type="evidence" value="ECO:0007669"/>
    <property type="project" value="UniProtKB-SubCell"/>
</dbReference>
<evidence type="ECO:0000313" key="5">
    <source>
        <dbReference type="Proteomes" id="UP000245539"/>
    </source>
</evidence>
<dbReference type="GO" id="GO:0016810">
    <property type="term" value="F:hydrolase activity, acting on carbon-nitrogen (but not peptide) bonds"/>
    <property type="evidence" value="ECO:0007669"/>
    <property type="project" value="InterPro"/>
</dbReference>
<dbReference type="SUPFAM" id="SSF88713">
    <property type="entry name" value="Glycoside hydrolase/deacetylase"/>
    <property type="match status" value="1"/>
</dbReference>
<evidence type="ECO:0000256" key="1">
    <source>
        <dbReference type="ARBA" id="ARBA00004613"/>
    </source>
</evidence>
<dbReference type="Pfam" id="PF01522">
    <property type="entry name" value="Polysacc_deac_1"/>
    <property type="match status" value="1"/>
</dbReference>
<dbReference type="AlphaFoldDB" id="A0A317CPP7"/>
<dbReference type="InterPro" id="IPR002509">
    <property type="entry name" value="NODB_dom"/>
</dbReference>
<gene>
    <name evidence="4" type="ORF">DKW60_02365</name>
</gene>
<organism evidence="4 5">
    <name type="scientific">Leucothrix pacifica</name>
    <dbReference type="NCBI Taxonomy" id="1247513"/>
    <lineage>
        <taxon>Bacteria</taxon>
        <taxon>Pseudomonadati</taxon>
        <taxon>Pseudomonadota</taxon>
        <taxon>Gammaproteobacteria</taxon>
        <taxon>Thiotrichales</taxon>
        <taxon>Thiotrichaceae</taxon>
        <taxon>Leucothrix</taxon>
    </lineage>
</organism>
<comment type="subcellular location">
    <subcellularLocation>
        <location evidence="1">Secreted</location>
    </subcellularLocation>
</comment>
<dbReference type="PANTHER" id="PTHR34216:SF3">
    <property type="entry name" value="POLY-BETA-1,6-N-ACETYL-D-GLUCOSAMINE N-DEACETYLASE"/>
    <property type="match status" value="1"/>
</dbReference>
<evidence type="ECO:0000256" key="2">
    <source>
        <dbReference type="ARBA" id="ARBA00022729"/>
    </source>
</evidence>
<protein>
    <recommendedName>
        <fullName evidence="3">NodB homology domain-containing protein</fullName>
    </recommendedName>
</protein>
<sequence>MKQRILNTLEHYNHVKNHVFNAFNHPVIVLMYHRVLDQNEQGSPYTVTTSHFRDQMLYLKDHFEMVGLEDNWQNLERPACVITFDDGYYDNYTIARDFLSPQSIPATFFVATQNIGTKNLFWWDDLNLHQAFYEKSSGLTMMQLFRQLKNSQRNDQIRFFNKHQPPVCCDEATRKAYRSMTKQELISLSDLPHMSIGAHTINHLNLSKQSIDEIAFELRESQLRLEHIINKSVTSCSFPYGSYNRKVIGVSQKLGFNTACIGVSQNAYHWTNRLKIPRISVEDVALGTFKRQINRLIP</sequence>
<dbReference type="GO" id="GO:0005975">
    <property type="term" value="P:carbohydrate metabolic process"/>
    <property type="evidence" value="ECO:0007669"/>
    <property type="project" value="InterPro"/>
</dbReference>
<proteinExistence type="predicted"/>
<dbReference type="PROSITE" id="PS51677">
    <property type="entry name" value="NODB"/>
    <property type="match status" value="1"/>
</dbReference>
<dbReference type="RefSeq" id="WP_109836060.1">
    <property type="nucleotide sequence ID" value="NZ_QGKM01000004.1"/>
</dbReference>
<dbReference type="PANTHER" id="PTHR34216">
    <property type="match status" value="1"/>
</dbReference>
<keyword evidence="2" id="KW-0732">Signal</keyword>
<dbReference type="InterPro" id="IPR051398">
    <property type="entry name" value="Polysacch_Deacetylase"/>
</dbReference>
<keyword evidence="5" id="KW-1185">Reference proteome</keyword>
<dbReference type="Proteomes" id="UP000245539">
    <property type="component" value="Unassembled WGS sequence"/>
</dbReference>
<dbReference type="OrthoDB" id="276604at2"/>
<comment type="caution">
    <text evidence="4">The sequence shown here is derived from an EMBL/GenBank/DDBJ whole genome shotgun (WGS) entry which is preliminary data.</text>
</comment>
<dbReference type="CDD" id="cd10918">
    <property type="entry name" value="CE4_NodB_like_5s_6s"/>
    <property type="match status" value="1"/>
</dbReference>
<dbReference type="Gene3D" id="3.20.20.370">
    <property type="entry name" value="Glycoside hydrolase/deacetylase"/>
    <property type="match status" value="1"/>
</dbReference>
<dbReference type="EMBL" id="QGKM01000004">
    <property type="protein sequence ID" value="PWR00415.1"/>
    <property type="molecule type" value="Genomic_DNA"/>
</dbReference>
<reference evidence="4 5" key="1">
    <citation type="submission" date="2018-05" db="EMBL/GenBank/DDBJ databases">
        <title>Leucothrix arctica sp. nov., isolated from Arctic seawater.</title>
        <authorList>
            <person name="Choi A."/>
            <person name="Baek K."/>
        </authorList>
    </citation>
    <scope>NUCLEOTIDE SEQUENCE [LARGE SCALE GENOMIC DNA]</scope>
    <source>
        <strain evidence="4 5">JCM 18388</strain>
    </source>
</reference>
<dbReference type="InterPro" id="IPR011330">
    <property type="entry name" value="Glyco_hydro/deAcase_b/a-brl"/>
</dbReference>
<accession>A0A317CPP7</accession>